<dbReference type="InterPro" id="IPR037185">
    <property type="entry name" value="EmrE-like"/>
</dbReference>
<keyword evidence="6" id="KW-0732">Signal</keyword>
<dbReference type="EMBL" id="CAJVPP010003226">
    <property type="protein sequence ID" value="CAG8624040.1"/>
    <property type="molecule type" value="Genomic_DNA"/>
</dbReference>
<organism evidence="7 8">
    <name type="scientific">Funneliformis mosseae</name>
    <name type="common">Endomycorrhizal fungus</name>
    <name type="synonym">Glomus mosseae</name>
    <dbReference type="NCBI Taxonomy" id="27381"/>
    <lineage>
        <taxon>Eukaryota</taxon>
        <taxon>Fungi</taxon>
        <taxon>Fungi incertae sedis</taxon>
        <taxon>Mucoromycota</taxon>
        <taxon>Glomeromycotina</taxon>
        <taxon>Glomeromycetes</taxon>
        <taxon>Glomerales</taxon>
        <taxon>Glomeraceae</taxon>
        <taxon>Funneliformis</taxon>
    </lineage>
</organism>
<accession>A0A9N9D3N2</accession>
<reference evidence="7" key="1">
    <citation type="submission" date="2021-06" db="EMBL/GenBank/DDBJ databases">
        <authorList>
            <person name="Kallberg Y."/>
            <person name="Tangrot J."/>
            <person name="Rosling A."/>
        </authorList>
    </citation>
    <scope>NUCLEOTIDE SEQUENCE</scope>
    <source>
        <strain evidence="7">87-6 pot B 2015</strain>
    </source>
</reference>
<dbReference type="GO" id="GO:0015095">
    <property type="term" value="F:magnesium ion transmembrane transporter activity"/>
    <property type="evidence" value="ECO:0007669"/>
    <property type="project" value="InterPro"/>
</dbReference>
<evidence type="ECO:0000256" key="5">
    <source>
        <dbReference type="SAM" id="Phobius"/>
    </source>
</evidence>
<dbReference type="PANTHER" id="PTHR12570:SF85">
    <property type="entry name" value="DUF803 DOMAIN MEMBRANE PROTEIN (AFU_ORTHOLOGUE AFUA_1G15880)"/>
    <property type="match status" value="1"/>
</dbReference>
<feature type="transmembrane region" description="Helical" evidence="5">
    <location>
        <begin position="193"/>
        <end position="218"/>
    </location>
</feature>
<keyword evidence="8" id="KW-1185">Reference proteome</keyword>
<feature type="transmembrane region" description="Helical" evidence="5">
    <location>
        <begin position="249"/>
        <end position="270"/>
    </location>
</feature>
<dbReference type="AlphaFoldDB" id="A0A9N9D3N2"/>
<feature type="transmembrane region" description="Helical" evidence="5">
    <location>
        <begin position="314"/>
        <end position="335"/>
    </location>
</feature>
<dbReference type="PANTHER" id="PTHR12570">
    <property type="match status" value="1"/>
</dbReference>
<dbReference type="Pfam" id="PF05653">
    <property type="entry name" value="Mg_trans_NIPA"/>
    <property type="match status" value="1"/>
</dbReference>
<dbReference type="SUPFAM" id="SSF103481">
    <property type="entry name" value="Multidrug resistance efflux transporter EmrE"/>
    <property type="match status" value="1"/>
</dbReference>
<evidence type="ECO:0000256" key="1">
    <source>
        <dbReference type="ARBA" id="ARBA00004141"/>
    </source>
</evidence>
<evidence type="ECO:0000313" key="8">
    <source>
        <dbReference type="Proteomes" id="UP000789375"/>
    </source>
</evidence>
<feature type="chain" id="PRO_5040408769" evidence="6">
    <location>
        <begin position="23"/>
        <end position="384"/>
    </location>
</feature>
<evidence type="ECO:0000256" key="4">
    <source>
        <dbReference type="ARBA" id="ARBA00023136"/>
    </source>
</evidence>
<evidence type="ECO:0000256" key="2">
    <source>
        <dbReference type="ARBA" id="ARBA00022692"/>
    </source>
</evidence>
<gene>
    <name evidence="7" type="ORF">FMOSSE_LOCUS10141</name>
</gene>
<keyword evidence="4 5" id="KW-0472">Membrane</keyword>
<dbReference type="GO" id="GO:0016020">
    <property type="term" value="C:membrane"/>
    <property type="evidence" value="ECO:0007669"/>
    <property type="project" value="UniProtKB-SubCell"/>
</dbReference>
<sequence length="384" mass="42441">MSFFWGLVAALAGNSIIGLGNCLQKYALTSGEARFTASSNQDDTRSQPLLPTTSPVPVSYSRFKDRTWFIGISLVYLGELCGNWVALSLIPASVVTPLGILGVVVNAILAKFLLDEQISWRQTKGYFFILSGVLVTIVFSATSTNSIENQLSTTSKLFAYMTRFHVILWLITILVAQCIFFIMVRARKRKSSLILYVLMTAGFGSLTVVTSKFLALLLKVWVFAPSDGNNSNLEDKILPVILDEVRSSASMLALIISLMAIIIILIIGIIGQETCKQLALSKYRVTQFQPMFYSSHVTFVAMSGMIVFDEVGSWWSVVGFCFGIMVIVRGALFLLNSKTFQYDDDDDSDGIISDTYETMPTEIDSLVPEILQNSNNPRHYGALV</sequence>
<evidence type="ECO:0000256" key="6">
    <source>
        <dbReference type="SAM" id="SignalP"/>
    </source>
</evidence>
<feature type="transmembrane region" description="Helical" evidence="5">
    <location>
        <begin position="84"/>
        <end position="114"/>
    </location>
</feature>
<keyword evidence="3 5" id="KW-1133">Transmembrane helix</keyword>
<feature type="signal peptide" evidence="6">
    <location>
        <begin position="1"/>
        <end position="22"/>
    </location>
</feature>
<evidence type="ECO:0000313" key="7">
    <source>
        <dbReference type="EMBL" id="CAG8624040.1"/>
    </source>
</evidence>
<dbReference type="Proteomes" id="UP000789375">
    <property type="component" value="Unassembled WGS sequence"/>
</dbReference>
<feature type="transmembrane region" description="Helical" evidence="5">
    <location>
        <begin position="126"/>
        <end position="147"/>
    </location>
</feature>
<feature type="transmembrane region" description="Helical" evidence="5">
    <location>
        <begin position="291"/>
        <end position="308"/>
    </location>
</feature>
<proteinExistence type="predicted"/>
<comment type="subcellular location">
    <subcellularLocation>
        <location evidence="1">Membrane</location>
        <topology evidence="1">Multi-pass membrane protein</topology>
    </subcellularLocation>
</comment>
<protein>
    <submittedName>
        <fullName evidence="7">10926_t:CDS:1</fullName>
    </submittedName>
</protein>
<name>A0A9N9D3N2_FUNMO</name>
<evidence type="ECO:0000256" key="3">
    <source>
        <dbReference type="ARBA" id="ARBA00022989"/>
    </source>
</evidence>
<comment type="caution">
    <text evidence="7">The sequence shown here is derived from an EMBL/GenBank/DDBJ whole genome shotgun (WGS) entry which is preliminary data.</text>
</comment>
<feature type="transmembrane region" description="Helical" evidence="5">
    <location>
        <begin position="167"/>
        <end position="186"/>
    </location>
</feature>
<dbReference type="Gene3D" id="1.10.3730.20">
    <property type="match status" value="1"/>
</dbReference>
<dbReference type="InterPro" id="IPR008521">
    <property type="entry name" value="Mg_trans_NIPA"/>
</dbReference>
<keyword evidence="2 5" id="KW-0812">Transmembrane</keyword>